<keyword evidence="11" id="KW-1185">Reference proteome</keyword>
<dbReference type="InterPro" id="IPR029006">
    <property type="entry name" value="ADF-H/Gelsolin-like_dom_sf"/>
</dbReference>
<dbReference type="SUPFAM" id="SSF82754">
    <property type="entry name" value="C-terminal, gelsolin-like domain of Sec23/24"/>
    <property type="match status" value="1"/>
</dbReference>
<comment type="similarity">
    <text evidence="2">Belongs to the villin/gelsolin family.</text>
</comment>
<sequence length="788" mass="87516">MKGDIIQRLSTFGGAGMRLKTPLCQTTEVSAVLKTELSSDSLCGNLEEQLCSRKKNSLHPATAVISHLALSKMVHKELLDAGKKPGLEIWRVEKMELAPVPKELYGKFFTGDSYLLLHTSKSTPTFHSIHIWHGQEASPDERGCAAIFMVQLDDHLGQSPTQYSEFQGNESSTFQSYFKKGIRYMKGGIASGFKQVVQNSIRPTVLHVKGRRNITAMEVDMNWSSFNNGDCFIIDLGKVFYLWVGKNANRFERLKTTGLAIEIRDSERQGQAALEHVEEGSEPEEIIKLLGPKPDLPDPVQDDDAADLKNTKKASLYRISDATGTMKKTLIAEINPFKQDMLHQDEIFLLDNGVDRRVFIWKGKMANKEERKAAKEIANKVISDEGYPSNTQVIVLPDGAETMAFKQFFSNWLDKDETTGPCQAFINSKIAKVAQIPFDATALYNNSAMAAFHGMVDDGSGKVQIWRVEGGDKVPVDPSTYGQFFGGDCYLVLYSYNTGGREKHIIYTWSVQGLKCSKDELGASAFLTVNLDDSMGGVATQVRVTQGQEPAHLMSLFKGKPLIIHAGGTSRKHGESQPANKRLFHIRHTSTAAHRIVEVEPVAPSLNTNDIFVLKTQAFVYVWCGKGANPQEMDAAKYISDLLGGTVTEVEETKEPEMFWSALGGKKDYQTSPLLQMTIKQPRLFGCSNKTGSLIADEVPGEFTQMDLAPDDVMILDIWEQIFVWIGKEANETEKTGSPKIAQDYINSDPSGRHGIPISLVKQGMEPPTFTGWFLAWDPKMWDKSTTP</sequence>
<feature type="domain" description="Gelsolin-like" evidence="9">
    <location>
        <begin position="218"/>
        <end position="287"/>
    </location>
</feature>
<evidence type="ECO:0000256" key="6">
    <source>
        <dbReference type="ARBA" id="ARBA00022837"/>
    </source>
</evidence>
<keyword evidence="3" id="KW-0117">Actin capping</keyword>
<dbReference type="GO" id="GO:0005546">
    <property type="term" value="F:phosphatidylinositol-4,5-bisphosphate binding"/>
    <property type="evidence" value="ECO:0007669"/>
    <property type="project" value="TreeGrafter"/>
</dbReference>
<feature type="domain" description="Gelsolin-like" evidence="9">
    <location>
        <begin position="605"/>
        <end position="659"/>
    </location>
</feature>
<dbReference type="InterPro" id="IPR007123">
    <property type="entry name" value="Gelsolin-like_dom"/>
</dbReference>
<keyword evidence="6" id="KW-0106">Calcium</keyword>
<dbReference type="PANTHER" id="PTHR11977:SF27">
    <property type="entry name" value="SCINDERIN LIKE A-RELATED"/>
    <property type="match status" value="1"/>
</dbReference>
<evidence type="ECO:0000256" key="3">
    <source>
        <dbReference type="ARBA" id="ARBA00022467"/>
    </source>
</evidence>
<keyword evidence="5" id="KW-0677">Repeat</keyword>
<name>A0AAV1FFE3_XYRNO</name>
<reference evidence="10" key="1">
    <citation type="submission" date="2023-08" db="EMBL/GenBank/DDBJ databases">
        <authorList>
            <person name="Alioto T."/>
            <person name="Alioto T."/>
            <person name="Gomez Garrido J."/>
        </authorList>
    </citation>
    <scope>NUCLEOTIDE SEQUENCE</scope>
</reference>
<dbReference type="GO" id="GO:0005737">
    <property type="term" value="C:cytoplasm"/>
    <property type="evidence" value="ECO:0007669"/>
    <property type="project" value="TreeGrafter"/>
</dbReference>
<keyword evidence="4" id="KW-0963">Cytoplasm</keyword>
<protein>
    <submittedName>
        <fullName evidence="10">Scinderin like a</fullName>
    </submittedName>
</protein>
<dbReference type="FunFam" id="3.40.20.10:FF:000005">
    <property type="entry name" value="Gelsolin"/>
    <property type="match status" value="1"/>
</dbReference>
<dbReference type="PANTHER" id="PTHR11977">
    <property type="entry name" value="VILLIN"/>
    <property type="match status" value="1"/>
</dbReference>
<dbReference type="CDD" id="cd11290">
    <property type="entry name" value="gelsolin_S1_like"/>
    <property type="match status" value="1"/>
</dbReference>
<gene>
    <name evidence="10" type="ORF">XNOV1_A000538</name>
</gene>
<evidence type="ECO:0000256" key="8">
    <source>
        <dbReference type="ARBA" id="ARBA00023212"/>
    </source>
</evidence>
<accession>A0AAV1FFE3</accession>
<dbReference type="CDD" id="cd11291">
    <property type="entry name" value="gelsolin_S6_like"/>
    <property type="match status" value="1"/>
</dbReference>
<dbReference type="FunFam" id="3.40.20.10:FF:000001">
    <property type="entry name" value="Gelsolin"/>
    <property type="match status" value="1"/>
</dbReference>
<dbReference type="Gene3D" id="3.40.20.10">
    <property type="entry name" value="Severin"/>
    <property type="match status" value="6"/>
</dbReference>
<dbReference type="SMART" id="SM00262">
    <property type="entry name" value="GEL"/>
    <property type="match status" value="6"/>
</dbReference>
<comment type="subcellular location">
    <subcellularLocation>
        <location evidence="1">Cytoplasm</location>
        <location evidence="1">Cytoskeleton</location>
    </subcellularLocation>
</comment>
<dbReference type="GO" id="GO:0008154">
    <property type="term" value="P:actin polymerization or depolymerization"/>
    <property type="evidence" value="ECO:0007669"/>
    <property type="project" value="TreeGrafter"/>
</dbReference>
<keyword evidence="7" id="KW-0009">Actin-binding</keyword>
<dbReference type="InterPro" id="IPR007122">
    <property type="entry name" value="Villin/Gelsolin"/>
</dbReference>
<evidence type="ECO:0000256" key="7">
    <source>
        <dbReference type="ARBA" id="ARBA00023203"/>
    </source>
</evidence>
<dbReference type="GO" id="GO:0030031">
    <property type="term" value="P:cell projection assembly"/>
    <property type="evidence" value="ECO:0007669"/>
    <property type="project" value="TreeGrafter"/>
</dbReference>
<dbReference type="Pfam" id="PF00626">
    <property type="entry name" value="Gelsolin"/>
    <property type="match status" value="6"/>
</dbReference>
<dbReference type="InterPro" id="IPR036180">
    <property type="entry name" value="Gelsolin-like_dom_sf"/>
</dbReference>
<dbReference type="GO" id="GO:0015629">
    <property type="term" value="C:actin cytoskeleton"/>
    <property type="evidence" value="ECO:0007669"/>
    <property type="project" value="TreeGrafter"/>
</dbReference>
<evidence type="ECO:0000256" key="2">
    <source>
        <dbReference type="ARBA" id="ARBA00008418"/>
    </source>
</evidence>
<feature type="domain" description="Gelsolin-like" evidence="9">
    <location>
        <begin position="332"/>
        <end position="405"/>
    </location>
</feature>
<evidence type="ECO:0000313" key="11">
    <source>
        <dbReference type="Proteomes" id="UP001178508"/>
    </source>
</evidence>
<dbReference type="GO" id="GO:0051016">
    <property type="term" value="P:barbed-end actin filament capping"/>
    <property type="evidence" value="ECO:0007669"/>
    <property type="project" value="TreeGrafter"/>
</dbReference>
<feature type="domain" description="Gelsolin-like" evidence="9">
    <location>
        <begin position="472"/>
        <end position="554"/>
    </location>
</feature>
<dbReference type="Proteomes" id="UP001178508">
    <property type="component" value="Chromosome 7"/>
</dbReference>
<feature type="domain" description="Gelsolin-like" evidence="9">
    <location>
        <begin position="699"/>
        <end position="770"/>
    </location>
</feature>
<evidence type="ECO:0000256" key="4">
    <source>
        <dbReference type="ARBA" id="ARBA00022490"/>
    </source>
</evidence>
<organism evidence="10 11">
    <name type="scientific">Xyrichtys novacula</name>
    <name type="common">Pearly razorfish</name>
    <name type="synonym">Hemipteronotus novacula</name>
    <dbReference type="NCBI Taxonomy" id="13765"/>
    <lineage>
        <taxon>Eukaryota</taxon>
        <taxon>Metazoa</taxon>
        <taxon>Chordata</taxon>
        <taxon>Craniata</taxon>
        <taxon>Vertebrata</taxon>
        <taxon>Euteleostomi</taxon>
        <taxon>Actinopterygii</taxon>
        <taxon>Neopterygii</taxon>
        <taxon>Teleostei</taxon>
        <taxon>Neoteleostei</taxon>
        <taxon>Acanthomorphata</taxon>
        <taxon>Eupercaria</taxon>
        <taxon>Labriformes</taxon>
        <taxon>Labridae</taxon>
        <taxon>Xyrichtys</taxon>
    </lineage>
</organism>
<dbReference type="CDD" id="cd11289">
    <property type="entry name" value="gelsolin_S2_like"/>
    <property type="match status" value="1"/>
</dbReference>
<dbReference type="CDD" id="cd11293">
    <property type="entry name" value="gelsolin_S4_like"/>
    <property type="match status" value="1"/>
</dbReference>
<dbReference type="GO" id="GO:0007417">
    <property type="term" value="P:central nervous system development"/>
    <property type="evidence" value="ECO:0007669"/>
    <property type="project" value="TreeGrafter"/>
</dbReference>
<dbReference type="AlphaFoldDB" id="A0AAV1FFE3"/>
<dbReference type="SUPFAM" id="SSF55753">
    <property type="entry name" value="Actin depolymerizing proteins"/>
    <property type="match status" value="5"/>
</dbReference>
<evidence type="ECO:0000259" key="9">
    <source>
        <dbReference type="Pfam" id="PF00626"/>
    </source>
</evidence>
<dbReference type="CDD" id="cd11288">
    <property type="entry name" value="gelsolin_S5_like"/>
    <property type="match status" value="1"/>
</dbReference>
<dbReference type="GO" id="GO:0051015">
    <property type="term" value="F:actin filament binding"/>
    <property type="evidence" value="ECO:0007669"/>
    <property type="project" value="InterPro"/>
</dbReference>
<evidence type="ECO:0000313" key="10">
    <source>
        <dbReference type="EMBL" id="CAJ1059725.1"/>
    </source>
</evidence>
<feature type="domain" description="Gelsolin-like" evidence="9">
    <location>
        <begin position="95"/>
        <end position="174"/>
    </location>
</feature>
<proteinExistence type="inferred from homology"/>
<dbReference type="FunFam" id="3.40.20.10:FF:000004">
    <property type="entry name" value="Gelsolin"/>
    <property type="match status" value="1"/>
</dbReference>
<dbReference type="CDD" id="cd11292">
    <property type="entry name" value="gelsolin_S3_like"/>
    <property type="match status" value="1"/>
</dbReference>
<evidence type="ECO:0000256" key="1">
    <source>
        <dbReference type="ARBA" id="ARBA00004245"/>
    </source>
</evidence>
<dbReference type="EMBL" id="OY660870">
    <property type="protein sequence ID" value="CAJ1059725.1"/>
    <property type="molecule type" value="Genomic_DNA"/>
</dbReference>
<dbReference type="GO" id="GO:0051014">
    <property type="term" value="P:actin filament severing"/>
    <property type="evidence" value="ECO:0007669"/>
    <property type="project" value="TreeGrafter"/>
</dbReference>
<keyword evidence="8" id="KW-0206">Cytoskeleton</keyword>
<dbReference type="PRINTS" id="PR00597">
    <property type="entry name" value="GELSOLIN"/>
</dbReference>
<evidence type="ECO:0000256" key="5">
    <source>
        <dbReference type="ARBA" id="ARBA00022737"/>
    </source>
</evidence>
<dbReference type="FunFam" id="3.40.20.10:FF:000002">
    <property type="entry name" value="Gelsolin"/>
    <property type="match status" value="1"/>
</dbReference>